<feature type="binding site" evidence="12">
    <location>
        <position position="435"/>
    </location>
    <ligand>
        <name>Mg(2+)</name>
        <dbReference type="ChEBI" id="CHEBI:18420"/>
    </ligand>
</feature>
<evidence type="ECO:0000256" key="7">
    <source>
        <dbReference type="ARBA" id="ARBA00022723"/>
    </source>
</evidence>
<dbReference type="GO" id="GO:0004737">
    <property type="term" value="F:pyruvate decarboxylase activity"/>
    <property type="evidence" value="ECO:0007669"/>
    <property type="project" value="UniProtKB-EC"/>
</dbReference>
<dbReference type="GO" id="GO:0000287">
    <property type="term" value="F:magnesium ion binding"/>
    <property type="evidence" value="ECO:0007669"/>
    <property type="project" value="InterPro"/>
</dbReference>
<dbReference type="EMBL" id="KK101180">
    <property type="protein sequence ID" value="KIZ01863.1"/>
    <property type="molecule type" value="Genomic_DNA"/>
</dbReference>
<evidence type="ECO:0000256" key="11">
    <source>
        <dbReference type="ARBA" id="ARBA00023239"/>
    </source>
</evidence>
<proteinExistence type="inferred from homology"/>
<dbReference type="Pfam" id="PF02775">
    <property type="entry name" value="TPP_enzyme_C"/>
    <property type="match status" value="1"/>
</dbReference>
<dbReference type="OrthoDB" id="3970464at2759"/>
<evidence type="ECO:0000256" key="5">
    <source>
        <dbReference type="ARBA" id="ARBA00011881"/>
    </source>
</evidence>
<comment type="subunit">
    <text evidence="5">Homotetramer.</text>
</comment>
<dbReference type="Pfam" id="PF02776">
    <property type="entry name" value="TPP_enzyme_N"/>
    <property type="match status" value="1"/>
</dbReference>
<evidence type="ECO:0000259" key="15">
    <source>
        <dbReference type="Pfam" id="PF00205"/>
    </source>
</evidence>
<evidence type="ECO:0000256" key="6">
    <source>
        <dbReference type="ARBA" id="ARBA00013202"/>
    </source>
</evidence>
<dbReference type="GO" id="GO:0000949">
    <property type="term" value="P:aromatic amino acid family catabolic process to alcohol via Ehrlich pathway"/>
    <property type="evidence" value="ECO:0007669"/>
    <property type="project" value="TreeGrafter"/>
</dbReference>
<evidence type="ECO:0000256" key="1">
    <source>
        <dbReference type="ARBA" id="ARBA00001041"/>
    </source>
</evidence>
<dbReference type="SUPFAM" id="SSF52467">
    <property type="entry name" value="DHS-like NAD/FAD-binding domain"/>
    <property type="match status" value="1"/>
</dbReference>
<dbReference type="InterPro" id="IPR029061">
    <property type="entry name" value="THDP-binding"/>
</dbReference>
<accession>A0A0D2JS68</accession>
<keyword evidence="8" id="KW-0210">Decarboxylase</keyword>
<keyword evidence="7 12" id="KW-0479">Metal-binding</keyword>
<feature type="domain" description="Thiamine pyrophosphate enzyme N-terminal TPP-binding" evidence="17">
    <location>
        <begin position="4"/>
        <end position="71"/>
    </location>
</feature>
<feature type="domain" description="Thiamine pyrophosphate enzyme TPP-binding" evidence="16">
    <location>
        <begin position="357"/>
        <end position="502"/>
    </location>
</feature>
<comment type="similarity">
    <text evidence="4 13">Belongs to the TPP enzyme family.</text>
</comment>
<dbReference type="InterPro" id="IPR012110">
    <property type="entry name" value="PDC/IPDC-like"/>
</dbReference>
<evidence type="ECO:0000256" key="9">
    <source>
        <dbReference type="ARBA" id="ARBA00022842"/>
    </source>
</evidence>
<reference evidence="18 19" key="1">
    <citation type="journal article" date="2013" name="BMC Genomics">
        <title>Reconstruction of the lipid metabolism for the microalga Monoraphidium neglectum from its genome sequence reveals characteristics suitable for biofuel production.</title>
        <authorList>
            <person name="Bogen C."/>
            <person name="Al-Dilaimi A."/>
            <person name="Albersmeier A."/>
            <person name="Wichmann J."/>
            <person name="Grundmann M."/>
            <person name="Rupp O."/>
            <person name="Lauersen K.J."/>
            <person name="Blifernez-Klassen O."/>
            <person name="Kalinowski J."/>
            <person name="Goesmann A."/>
            <person name="Mussgnug J.H."/>
            <person name="Kruse O."/>
        </authorList>
    </citation>
    <scope>NUCLEOTIDE SEQUENCE [LARGE SCALE GENOMIC DNA]</scope>
    <source>
        <strain evidence="18 19">SAG 48.87</strain>
    </source>
</reference>
<feature type="domain" description="Thiamine pyrophosphate enzyme central" evidence="15">
    <location>
        <begin position="151"/>
        <end position="285"/>
    </location>
</feature>
<dbReference type="Gene3D" id="3.40.50.970">
    <property type="match status" value="2"/>
</dbReference>
<keyword evidence="10 13" id="KW-0786">Thiamine pyrophosphate</keyword>
<dbReference type="GO" id="GO:0030976">
    <property type="term" value="F:thiamine pyrophosphate binding"/>
    <property type="evidence" value="ECO:0007669"/>
    <property type="project" value="InterPro"/>
</dbReference>
<evidence type="ECO:0000256" key="12">
    <source>
        <dbReference type="PIRSR" id="PIRSR036565-2"/>
    </source>
</evidence>
<dbReference type="FunFam" id="3.40.50.970:FF:000024">
    <property type="entry name" value="Pyruvate decarboxylase isozyme"/>
    <property type="match status" value="1"/>
</dbReference>
<comment type="cofactor">
    <cofactor evidence="12">
        <name>Mg(2+)</name>
        <dbReference type="ChEBI" id="CHEBI:18420"/>
    </cofactor>
    <text evidence="12">Binds 1 Mg(2+) per subunit.</text>
</comment>
<dbReference type="KEGG" id="mng:MNEG_6097"/>
<evidence type="ECO:0000313" key="19">
    <source>
        <dbReference type="Proteomes" id="UP000054498"/>
    </source>
</evidence>
<dbReference type="InterPro" id="IPR011766">
    <property type="entry name" value="TPP_enzyme_TPP-bd"/>
</dbReference>
<dbReference type="PANTHER" id="PTHR43452:SF1">
    <property type="entry name" value="PYRUVATE DECARBOXYLASE C186.09-RELATED"/>
    <property type="match status" value="1"/>
</dbReference>
<dbReference type="EC" id="4.1.1.1" evidence="6"/>
<evidence type="ECO:0000256" key="13">
    <source>
        <dbReference type="RuleBase" id="RU362132"/>
    </source>
</evidence>
<dbReference type="Proteomes" id="UP000054498">
    <property type="component" value="Unassembled WGS sequence"/>
</dbReference>
<dbReference type="AlphaFoldDB" id="A0A0D2JS68"/>
<dbReference type="PIRSF" id="PIRSF036565">
    <property type="entry name" value="Pyruvt_ip_decrb"/>
    <property type="match status" value="1"/>
</dbReference>
<keyword evidence="11 18" id="KW-0456">Lyase</keyword>
<protein>
    <recommendedName>
        <fullName evidence="6">pyruvate decarboxylase</fullName>
        <ecNumber evidence="6">4.1.1.1</ecNumber>
    </recommendedName>
</protein>
<dbReference type="PANTHER" id="PTHR43452">
    <property type="entry name" value="PYRUVATE DECARBOXYLASE"/>
    <property type="match status" value="1"/>
</dbReference>
<dbReference type="Gene3D" id="3.40.50.1220">
    <property type="entry name" value="TPP-binding domain"/>
    <property type="match status" value="1"/>
</dbReference>
<evidence type="ECO:0000256" key="2">
    <source>
        <dbReference type="ARBA" id="ARBA00001920"/>
    </source>
</evidence>
<dbReference type="CDD" id="cd02005">
    <property type="entry name" value="TPP_PDC_IPDC"/>
    <property type="match status" value="1"/>
</dbReference>
<comment type="catalytic activity">
    <reaction evidence="1">
        <text>a 2-oxocarboxylate + H(+) = an aldehyde + CO2</text>
        <dbReference type="Rhea" id="RHEA:11628"/>
        <dbReference type="ChEBI" id="CHEBI:15378"/>
        <dbReference type="ChEBI" id="CHEBI:16526"/>
        <dbReference type="ChEBI" id="CHEBI:17478"/>
        <dbReference type="ChEBI" id="CHEBI:35179"/>
        <dbReference type="EC" id="4.1.1.1"/>
    </reaction>
</comment>
<evidence type="ECO:0000259" key="16">
    <source>
        <dbReference type="Pfam" id="PF02775"/>
    </source>
</evidence>
<feature type="region of interest" description="Disordered" evidence="14">
    <location>
        <begin position="303"/>
        <end position="324"/>
    </location>
</feature>
<dbReference type="Pfam" id="PF00205">
    <property type="entry name" value="TPP_enzyme_M"/>
    <property type="match status" value="1"/>
</dbReference>
<evidence type="ECO:0000256" key="8">
    <source>
        <dbReference type="ARBA" id="ARBA00022793"/>
    </source>
</evidence>
<dbReference type="InterPro" id="IPR012000">
    <property type="entry name" value="Thiamin_PyroP_enz_cen_dom"/>
</dbReference>
<dbReference type="InterPro" id="IPR047214">
    <property type="entry name" value="TPP_PDC_IPDC"/>
</dbReference>
<dbReference type="GeneID" id="25738973"/>
<comment type="cofactor">
    <cofactor evidence="2">
        <name>a metal cation</name>
        <dbReference type="ChEBI" id="CHEBI:25213"/>
    </cofactor>
</comment>
<evidence type="ECO:0000256" key="14">
    <source>
        <dbReference type="SAM" id="MobiDB-lite"/>
    </source>
</evidence>
<gene>
    <name evidence="18" type="ORF">MNEG_6097</name>
</gene>
<evidence type="ECO:0000259" key="17">
    <source>
        <dbReference type="Pfam" id="PF02776"/>
    </source>
</evidence>
<dbReference type="STRING" id="145388.A0A0D2JS68"/>
<comment type="cofactor">
    <cofactor evidence="3">
        <name>thiamine diphosphate</name>
        <dbReference type="ChEBI" id="CHEBI:58937"/>
    </cofactor>
</comment>
<keyword evidence="9 12" id="KW-0460">Magnesium</keyword>
<dbReference type="SUPFAM" id="SSF52518">
    <property type="entry name" value="Thiamin diphosphate-binding fold (THDP-binding)"/>
    <property type="match status" value="2"/>
</dbReference>
<keyword evidence="18" id="KW-0670">Pyruvate</keyword>
<evidence type="ECO:0000256" key="10">
    <source>
        <dbReference type="ARBA" id="ARBA00023052"/>
    </source>
</evidence>
<evidence type="ECO:0000313" key="18">
    <source>
        <dbReference type="EMBL" id="KIZ01863.1"/>
    </source>
</evidence>
<dbReference type="InterPro" id="IPR029035">
    <property type="entry name" value="DHS-like_NAD/FAD-binding_dom"/>
</dbReference>
<evidence type="ECO:0000256" key="3">
    <source>
        <dbReference type="ARBA" id="ARBA00001964"/>
    </source>
</evidence>
<name>A0A0D2JS68_9CHLO</name>
<sequence>MIWNCSELGAGYAADGFARGRGVGAVITTLGVGGLSALNACAGCYSEDLPVLFINGGVNSNDMAGSQHVLHHTVGRPGDYGQQLRAYKEFTCAQAVVQHTSQAQRQRESKPGYIEVCCNLSGLKHPSLSDPPAPLPDVALPVDGPSFSAAVAAAAAALQGAAKPVLLAGPRLRAARRRAAFVRVAEASGLPVAVTADGRGAFPEDHKQLLGTYWGGISGPGVNEAVASADVVVSCGVVNTDYSTLGHSHKLLPEKVIDVQPGCVTVKGGPTYSCTGDVEGFLSALAGELQPNPNPLKTLHRMQPPRTPPYAAAEEPAETAESAVGPEEQLLTVWTLGREVQEHIGAKTVVLAETGEATFTAMKLQLPPGCLMEVQMRYGSIGWSVGATLGLSLAAQSEGRRVVSLIGDGSFQMTAVELSTMLRFGAAPIIVLLNNGTYVIEEEIHHGEGYNDLQVWDYVALARAMHNGRGRLRVATASTPSQLRDALRDAAGSPDELALIECRLRPDDCSVELLEFGARVAAANSRPPAA</sequence>
<keyword evidence="19" id="KW-1185">Reference proteome</keyword>
<dbReference type="GO" id="GO:0005829">
    <property type="term" value="C:cytosol"/>
    <property type="evidence" value="ECO:0007669"/>
    <property type="project" value="TreeGrafter"/>
</dbReference>
<evidence type="ECO:0000256" key="4">
    <source>
        <dbReference type="ARBA" id="ARBA00007812"/>
    </source>
</evidence>
<organism evidence="18 19">
    <name type="scientific">Monoraphidium neglectum</name>
    <dbReference type="NCBI Taxonomy" id="145388"/>
    <lineage>
        <taxon>Eukaryota</taxon>
        <taxon>Viridiplantae</taxon>
        <taxon>Chlorophyta</taxon>
        <taxon>core chlorophytes</taxon>
        <taxon>Chlorophyceae</taxon>
        <taxon>CS clade</taxon>
        <taxon>Sphaeropleales</taxon>
        <taxon>Selenastraceae</taxon>
        <taxon>Monoraphidium</taxon>
    </lineage>
</organism>
<feature type="binding site" evidence="12">
    <location>
        <position position="408"/>
    </location>
    <ligand>
        <name>Mg(2+)</name>
        <dbReference type="ChEBI" id="CHEBI:18420"/>
    </ligand>
</feature>
<dbReference type="InterPro" id="IPR012001">
    <property type="entry name" value="Thiamin_PyroP_enz_TPP-bd_dom"/>
</dbReference>
<dbReference type="RefSeq" id="XP_013900882.1">
    <property type="nucleotide sequence ID" value="XM_014045428.1"/>
</dbReference>